<keyword evidence="1" id="KW-0175">Coiled coil</keyword>
<dbReference type="OrthoDB" id="128924at2759"/>
<evidence type="ECO:0000256" key="3">
    <source>
        <dbReference type="SAM" id="Phobius"/>
    </source>
</evidence>
<evidence type="ECO:0000313" key="5">
    <source>
        <dbReference type="Proteomes" id="UP000807469"/>
    </source>
</evidence>
<gene>
    <name evidence="4" type="ORF">BDN70DRAFT_996689</name>
</gene>
<dbReference type="Proteomes" id="UP000807469">
    <property type="component" value="Unassembled WGS sequence"/>
</dbReference>
<comment type="caution">
    <text evidence="4">The sequence shown here is derived from an EMBL/GenBank/DDBJ whole genome shotgun (WGS) entry which is preliminary data.</text>
</comment>
<evidence type="ECO:0000313" key="4">
    <source>
        <dbReference type="EMBL" id="KAF9475029.1"/>
    </source>
</evidence>
<protein>
    <submittedName>
        <fullName evidence="4">Uncharacterized protein</fullName>
    </submittedName>
</protein>
<dbReference type="AlphaFoldDB" id="A0A9P6CWA4"/>
<proteinExistence type="predicted"/>
<keyword evidence="3" id="KW-1133">Transmembrane helix</keyword>
<evidence type="ECO:0000256" key="1">
    <source>
        <dbReference type="SAM" id="Coils"/>
    </source>
</evidence>
<keyword evidence="5" id="KW-1185">Reference proteome</keyword>
<feature type="coiled-coil region" evidence="1">
    <location>
        <begin position="245"/>
        <end position="380"/>
    </location>
</feature>
<evidence type="ECO:0000256" key="2">
    <source>
        <dbReference type="SAM" id="MobiDB-lite"/>
    </source>
</evidence>
<feature type="transmembrane region" description="Helical" evidence="3">
    <location>
        <begin position="404"/>
        <end position="424"/>
    </location>
</feature>
<name>A0A9P6CWA4_9AGAR</name>
<feature type="region of interest" description="Disordered" evidence="2">
    <location>
        <begin position="83"/>
        <end position="102"/>
    </location>
</feature>
<organism evidence="4 5">
    <name type="scientific">Pholiota conissans</name>
    <dbReference type="NCBI Taxonomy" id="109636"/>
    <lineage>
        <taxon>Eukaryota</taxon>
        <taxon>Fungi</taxon>
        <taxon>Dikarya</taxon>
        <taxon>Basidiomycota</taxon>
        <taxon>Agaricomycotina</taxon>
        <taxon>Agaricomycetes</taxon>
        <taxon>Agaricomycetidae</taxon>
        <taxon>Agaricales</taxon>
        <taxon>Agaricineae</taxon>
        <taxon>Strophariaceae</taxon>
        <taxon>Pholiota</taxon>
    </lineage>
</organism>
<dbReference type="EMBL" id="MU155350">
    <property type="protein sequence ID" value="KAF9475029.1"/>
    <property type="molecule type" value="Genomic_DNA"/>
</dbReference>
<sequence>MSTIFSVQKLIGKGRNNSKRSLASTSSLVSLAEEAGAPKKLSSKLSRLVASSTVKIARHRADSIVSVSSNTDSLSSLYYHRPLPDVPGNDTAVPDADSESKQRHVEEAVNRAQAYITELEEALENAKDELSAKSETIGALTTSSEEAHEQLKALQIELRDTLAASKTLEEERDKAFVIVRNTKDAQVKFEERIQELEYDLKSTNAELSVKSESLDALNITAVGLRTKNNALETDLQTTLAASKYLEEERDRALILIRDAKDAQETMQTRIDQLEGALKSTKDELDTKSEALNALAASAQGLQSQNDALIVSKDLEDERDKALIRARDAEDAKAKVQVESQELSIKAELSSKALSALTADINALKTENDKLQSALTVAKALAVVEVRRLQEVVELERAKRVKEAAYLQAHVVVYFILCYVASVIFT</sequence>
<reference evidence="4" key="1">
    <citation type="submission" date="2020-11" db="EMBL/GenBank/DDBJ databases">
        <authorList>
            <consortium name="DOE Joint Genome Institute"/>
            <person name="Ahrendt S."/>
            <person name="Riley R."/>
            <person name="Andreopoulos W."/>
            <person name="Labutti K."/>
            <person name="Pangilinan J."/>
            <person name="Ruiz-Duenas F.J."/>
            <person name="Barrasa J.M."/>
            <person name="Sanchez-Garcia M."/>
            <person name="Camarero S."/>
            <person name="Miyauchi S."/>
            <person name="Serrano A."/>
            <person name="Linde D."/>
            <person name="Babiker R."/>
            <person name="Drula E."/>
            <person name="Ayuso-Fernandez I."/>
            <person name="Pacheco R."/>
            <person name="Padilla G."/>
            <person name="Ferreira P."/>
            <person name="Barriuso J."/>
            <person name="Kellner H."/>
            <person name="Castanera R."/>
            <person name="Alfaro M."/>
            <person name="Ramirez L."/>
            <person name="Pisabarro A.G."/>
            <person name="Kuo A."/>
            <person name="Tritt A."/>
            <person name="Lipzen A."/>
            <person name="He G."/>
            <person name="Yan M."/>
            <person name="Ng V."/>
            <person name="Cullen D."/>
            <person name="Martin F."/>
            <person name="Rosso M.-N."/>
            <person name="Henrissat B."/>
            <person name="Hibbett D."/>
            <person name="Martinez A.T."/>
            <person name="Grigoriev I.V."/>
        </authorList>
    </citation>
    <scope>NUCLEOTIDE SEQUENCE</scope>
    <source>
        <strain evidence="4">CIRM-BRFM 674</strain>
    </source>
</reference>
<keyword evidence="3" id="KW-0812">Transmembrane</keyword>
<keyword evidence="3" id="KW-0472">Membrane</keyword>
<feature type="coiled-coil region" evidence="1">
    <location>
        <begin position="105"/>
        <end position="206"/>
    </location>
</feature>
<accession>A0A9P6CWA4</accession>